<keyword evidence="2" id="KW-1133">Transmembrane helix</keyword>
<feature type="transmembrane region" description="Helical" evidence="2">
    <location>
        <begin position="1127"/>
        <end position="1147"/>
    </location>
</feature>
<feature type="transmembrane region" description="Helical" evidence="2">
    <location>
        <begin position="608"/>
        <end position="631"/>
    </location>
</feature>
<comment type="caution">
    <text evidence="4">The sequence shown here is derived from an EMBL/GenBank/DDBJ whole genome shotgun (WGS) entry which is preliminary data.</text>
</comment>
<feature type="transmembrane region" description="Helical" evidence="2">
    <location>
        <begin position="1168"/>
        <end position="1189"/>
    </location>
</feature>
<feature type="transmembrane region" description="Helical" evidence="2">
    <location>
        <begin position="1328"/>
        <end position="1346"/>
    </location>
</feature>
<feature type="transmembrane region" description="Helical" evidence="2">
    <location>
        <begin position="1293"/>
        <end position="1316"/>
    </location>
</feature>
<evidence type="ECO:0000259" key="3">
    <source>
        <dbReference type="PROSITE" id="PS50837"/>
    </source>
</evidence>
<feature type="transmembrane region" description="Helical" evidence="2">
    <location>
        <begin position="724"/>
        <end position="743"/>
    </location>
</feature>
<feature type="transmembrane region" description="Helical" evidence="2">
    <location>
        <begin position="1361"/>
        <end position="1386"/>
    </location>
</feature>
<feature type="transmembrane region" description="Helical" evidence="2">
    <location>
        <begin position="449"/>
        <end position="472"/>
    </location>
</feature>
<feature type="region of interest" description="Disordered" evidence="1">
    <location>
        <begin position="813"/>
        <end position="852"/>
    </location>
</feature>
<feature type="transmembrane region" description="Helical" evidence="2">
    <location>
        <begin position="478"/>
        <end position="498"/>
    </location>
</feature>
<keyword evidence="2" id="KW-0472">Membrane</keyword>
<feature type="domain" description="NACHT" evidence="3">
    <location>
        <begin position="147"/>
        <end position="315"/>
    </location>
</feature>
<dbReference type="Proteomes" id="UP000306628">
    <property type="component" value="Unassembled WGS sequence"/>
</dbReference>
<feature type="transmembrane region" description="Helical" evidence="2">
    <location>
        <begin position="699"/>
        <end position="718"/>
    </location>
</feature>
<dbReference type="SMART" id="SM00382">
    <property type="entry name" value="AAA"/>
    <property type="match status" value="1"/>
</dbReference>
<feature type="compositionally biased region" description="Pro residues" evidence="1">
    <location>
        <begin position="821"/>
        <end position="833"/>
    </location>
</feature>
<evidence type="ECO:0000313" key="4">
    <source>
        <dbReference type="EMBL" id="TMR24963.1"/>
    </source>
</evidence>
<evidence type="ECO:0000256" key="2">
    <source>
        <dbReference type="SAM" id="Phobius"/>
    </source>
</evidence>
<dbReference type="PROSITE" id="PS50837">
    <property type="entry name" value="NACHT"/>
    <property type="match status" value="1"/>
</dbReference>
<proteinExistence type="predicted"/>
<dbReference type="InterPro" id="IPR007111">
    <property type="entry name" value="NACHT_NTPase"/>
</dbReference>
<feature type="transmembrane region" description="Helical" evidence="2">
    <location>
        <begin position="1242"/>
        <end position="1260"/>
    </location>
</feature>
<evidence type="ECO:0000256" key="1">
    <source>
        <dbReference type="SAM" id="MobiDB-lite"/>
    </source>
</evidence>
<keyword evidence="2" id="KW-0812">Transmembrane</keyword>
<dbReference type="OrthoDB" id="419058at2"/>
<feature type="transmembrane region" description="Helical" evidence="2">
    <location>
        <begin position="519"/>
        <end position="543"/>
    </location>
</feature>
<dbReference type="RefSeq" id="WP_138696151.1">
    <property type="nucleotide sequence ID" value="NZ_JBHSAZ010000076.1"/>
</dbReference>
<evidence type="ECO:0000313" key="5">
    <source>
        <dbReference type="Proteomes" id="UP000306628"/>
    </source>
</evidence>
<feature type="transmembrane region" description="Helical" evidence="2">
    <location>
        <begin position="582"/>
        <end position="602"/>
    </location>
</feature>
<sequence length="1604" mass="169142">MPGRRRTRTAAALAVAAVWTGLAGALLTNFATSGPLPEPFASSPWLTWLGLIASGIVSSVLVARMPAGGDDLSGQHGGPPEPRARSRALDDVRREALERLEIGLPPLRLRFREAADLVLAPVDDAGHRALRLRPEAEIVSAFDDLRGSMLLVGAPGAGKTTELHRLALALAERAEAEPAEPVPLVLSLASHSGSRGAAWRRRRLPMPSLRTLRQVIRRPLARLSRSAERDARPRPAEPPPLTAEDLTAWIARAARARYKVPAGVTKRWLADGAVVLLLDGLDEIPPEAREVMVGLVSELHANDAAPSVVVTCRSGEYAELTARLRLEGAVRIESLTIEEVRAYADAGDERFDALRALLRQDSDLGALVTTPLWLQIAADASSGGGAPGLPRRALPDDLLALYAQTMIASRPSAGMSPDRARSSLHRLASVDGEDDLRTVYRWVEPSPDAAALTLLHGLPWVGSAVAAAGLAWPLAPLLGLPTAGAMYVIAILILVGAAREIFARLPYTPGSPITGVRHLVAVHATGAALGVAAGGAIWLGQWALGALASAVPGPARWLLLSSALLVPSGWAIVTAETLVGRIWAGALLAGLVAACFLLPPVPAFYADLYAVMLVTVLAVLVIVVATMWLILPLIERKEQDGGSEPGADRRQDPLFSEAVDSHSILQNAVAKRIAVPAGAAGLAVFLLADVGAGADGGTVLRSIGVIALAAVWAAPIAVRLPAPLVVIISYLVVRVALPLGGWLPWRLMPILRFGAERDLLVVTLGQYRFRHPLIKEHFAGRAPLRATEDAAGYAADHRMLAARARDFLAQGPSPLGMTVAPQPPAPKPAPKPALSPAARRARQRAAEAAVKPAREPIPVADLPGRLRAETLLIGDADAGGDIVLAELGAALLAVGDAASQGGLPVVVDVRSWRPMPEWRRGAGEENPLFDWLAAHIADAHRIPHATAGRWLRAGRPVLLVRGLPALSEARRKPLLALFSELCERYSVRYVALSQAVVEGPDAYAILPLPGQVRAAYLTPELLAAAAGDTLLWDALIRPGWLLPIARGTGRHPSRYGLPAGFVARGLALSGRYPPVQALRSLARLARGPAPWASLTPVTADLVRRLCLPVVYLAVVVAGLVLPLSDRYGWMTAAAWTPVAVFAGWLVTASRCRPRLRAAVAAPSRRQRIGYGLAALPLGAAVGLMVAPLAQELALVVPSTIRRVAESFPEAVALVLGFSRTVFEALDWTDADISAWTGPDGRLLVMLLYAVLITDVGGLLATRLDVGARAVVRLLLVAATSLLFDGVSPAALTGVFWLGCAFGAAMTLPAVWLRLAADLAVGPPARPHVNSLASAGALVVPLLALAVERGLLPPVPDDLGRLLLGIPVGGLLGSAAAFLSAPAWLVVLRGASVPAPFLSGRFLAELRRAGLELENPLVHAFALRIDPDEGLPPPDGPDTAVRDALIADVQRGLADAPADPGLLRRFYAAGGALTLSGTRQDRRRALDSLGAELLRRAKADPTAPVPILLAPRAFPRTGPARRRVTSWVAGRLVTEHGMDQGAALRWLGEKRLALLIDLDGLGARTPARLSRDLWLVTECVTALDLPHVLSAGTSTLRLLPRPAGI</sequence>
<gene>
    <name evidence="4" type="ORF">ETD85_45925</name>
</gene>
<dbReference type="InterPro" id="IPR003593">
    <property type="entry name" value="AAA+_ATPase"/>
</dbReference>
<keyword evidence="5" id="KW-1185">Reference proteome</keyword>
<feature type="transmembrane region" description="Helical" evidence="2">
    <location>
        <begin position="555"/>
        <end position="575"/>
    </location>
</feature>
<protein>
    <submittedName>
        <fullName evidence="4">NACHT domain-containing protein</fullName>
    </submittedName>
</protein>
<dbReference type="InterPro" id="IPR027417">
    <property type="entry name" value="P-loop_NTPase"/>
</dbReference>
<feature type="transmembrane region" description="Helical" evidence="2">
    <location>
        <begin position="1269"/>
        <end position="1287"/>
    </location>
</feature>
<dbReference type="EMBL" id="VCKX01000233">
    <property type="protein sequence ID" value="TMR24963.1"/>
    <property type="molecule type" value="Genomic_DNA"/>
</dbReference>
<dbReference type="SUPFAM" id="SSF52540">
    <property type="entry name" value="P-loop containing nucleoside triphosphate hydrolases"/>
    <property type="match status" value="1"/>
</dbReference>
<accession>A0A5S4FWC4</accession>
<dbReference type="Pfam" id="PF05729">
    <property type="entry name" value="NACHT"/>
    <property type="match status" value="1"/>
</dbReference>
<name>A0A5S4FWC4_9ACTN</name>
<reference evidence="4 5" key="1">
    <citation type="submission" date="2019-05" db="EMBL/GenBank/DDBJ databases">
        <title>Draft genome sequence of Nonomuraea zeae DSM 100528.</title>
        <authorList>
            <person name="Saricaoglu S."/>
            <person name="Isik K."/>
        </authorList>
    </citation>
    <scope>NUCLEOTIDE SEQUENCE [LARGE SCALE GENOMIC DNA]</scope>
    <source>
        <strain evidence="4 5">DSM 100528</strain>
    </source>
</reference>
<dbReference type="Gene3D" id="3.40.50.300">
    <property type="entry name" value="P-loop containing nucleotide triphosphate hydrolases"/>
    <property type="match status" value="1"/>
</dbReference>
<feature type="transmembrane region" description="Helical" evidence="2">
    <location>
        <begin position="43"/>
        <end position="63"/>
    </location>
</feature>
<organism evidence="4 5">
    <name type="scientific">Nonomuraea zeae</name>
    <dbReference type="NCBI Taxonomy" id="1642303"/>
    <lineage>
        <taxon>Bacteria</taxon>
        <taxon>Bacillati</taxon>
        <taxon>Actinomycetota</taxon>
        <taxon>Actinomycetes</taxon>
        <taxon>Streptosporangiales</taxon>
        <taxon>Streptosporangiaceae</taxon>
        <taxon>Nonomuraea</taxon>
    </lineage>
</organism>